<feature type="compositionally biased region" description="Basic and acidic residues" evidence="18">
    <location>
        <begin position="1644"/>
        <end position="1660"/>
    </location>
</feature>
<protein>
    <recommendedName>
        <fullName evidence="15">Ankyrin-1</fullName>
    </recommendedName>
    <alternativeName>
        <fullName evidence="16">Erythrocyte ankyrin</fullName>
    </alternativeName>
</protein>
<dbReference type="Pfam" id="PF13637">
    <property type="entry name" value="Ank_4"/>
    <property type="match status" value="2"/>
</dbReference>
<dbReference type="InterPro" id="IPR040745">
    <property type="entry name" value="Ankyrin_UPA"/>
</dbReference>
<evidence type="ECO:0000256" key="4">
    <source>
        <dbReference type="ARBA" id="ARBA00022490"/>
    </source>
</evidence>
<dbReference type="GO" id="GO:0016529">
    <property type="term" value="C:sarcoplasmic reticulum"/>
    <property type="evidence" value="ECO:0007669"/>
    <property type="project" value="UniProtKB-SubCell"/>
</dbReference>
<evidence type="ECO:0000256" key="13">
    <source>
        <dbReference type="ARBA" id="ARBA00058177"/>
    </source>
</evidence>
<feature type="repeat" description="ANK" evidence="17">
    <location>
        <begin position="206"/>
        <end position="238"/>
    </location>
</feature>
<dbReference type="SMART" id="SM00248">
    <property type="entry name" value="ANK"/>
    <property type="match status" value="23"/>
</dbReference>
<dbReference type="InterPro" id="IPR011029">
    <property type="entry name" value="DEATH-like_dom_sf"/>
</dbReference>
<feature type="compositionally biased region" description="Basic and acidic residues" evidence="18">
    <location>
        <begin position="1495"/>
        <end position="1506"/>
    </location>
</feature>
<feature type="repeat" description="ANK" evidence="17">
    <location>
        <begin position="103"/>
        <end position="135"/>
    </location>
</feature>
<dbReference type="PRINTS" id="PR01415">
    <property type="entry name" value="ANKYRIN"/>
</dbReference>
<feature type="domain" description="Death" evidence="19">
    <location>
        <begin position="1405"/>
        <end position="1489"/>
    </location>
</feature>
<keyword evidence="6" id="KW-0677">Repeat</keyword>
<dbReference type="PANTHER" id="PTHR24123">
    <property type="entry name" value="ANKYRIN REPEAT-CONTAINING"/>
    <property type="match status" value="1"/>
</dbReference>
<dbReference type="PROSITE" id="PS50017">
    <property type="entry name" value="DEATH_DOMAIN"/>
    <property type="match status" value="1"/>
</dbReference>
<feature type="repeat" description="ANK" evidence="17">
    <location>
        <begin position="404"/>
        <end position="436"/>
    </location>
</feature>
<dbReference type="PROSITE" id="PS50088">
    <property type="entry name" value="ANK_REPEAT"/>
    <property type="match status" value="20"/>
</dbReference>
<feature type="repeat" description="ANK" evidence="17">
    <location>
        <begin position="470"/>
        <end position="502"/>
    </location>
</feature>
<gene>
    <name evidence="22" type="primary">ANK1</name>
</gene>
<keyword evidence="5" id="KW-0597">Phosphoprotein</keyword>
<evidence type="ECO:0000313" key="22">
    <source>
        <dbReference type="RefSeq" id="XP_004394519.1"/>
    </source>
</evidence>
<feature type="compositionally biased region" description="Polar residues" evidence="18">
    <location>
        <begin position="1507"/>
        <end position="1517"/>
    </location>
</feature>
<feature type="repeat" description="ANK" evidence="17">
    <location>
        <begin position="602"/>
        <end position="634"/>
    </location>
</feature>
<comment type="subcellular location">
    <subcellularLocation>
        <location evidence="1">Cytoplasm</location>
        <location evidence="1">Cytoskeleton</location>
    </subcellularLocation>
    <subcellularLocation>
        <location evidence="3">Membrane</location>
    </subcellularLocation>
    <subcellularLocation>
        <location evidence="2">Sarcoplasmic reticulum</location>
    </subcellularLocation>
</comment>
<dbReference type="GO" id="GO:0007165">
    <property type="term" value="P:signal transduction"/>
    <property type="evidence" value="ECO:0007669"/>
    <property type="project" value="InterPro"/>
</dbReference>
<name>A0A9B0G7U5_ODORO</name>
<feature type="repeat" description="ANK" evidence="17">
    <location>
        <begin position="536"/>
        <end position="568"/>
    </location>
</feature>
<dbReference type="InterPro" id="IPR000488">
    <property type="entry name" value="Death_dom"/>
</dbReference>
<evidence type="ECO:0000256" key="18">
    <source>
        <dbReference type="SAM" id="MobiDB-lite"/>
    </source>
</evidence>
<evidence type="ECO:0000256" key="11">
    <source>
        <dbReference type="ARBA" id="ARBA00023278"/>
    </source>
</evidence>
<organism evidence="21 22">
    <name type="scientific">Odobenus rosmarus divergens</name>
    <name type="common">Pacific walrus</name>
    <dbReference type="NCBI Taxonomy" id="9708"/>
    <lineage>
        <taxon>Eukaryota</taxon>
        <taxon>Metazoa</taxon>
        <taxon>Chordata</taxon>
        <taxon>Craniata</taxon>
        <taxon>Vertebrata</taxon>
        <taxon>Euteleostomi</taxon>
        <taxon>Mammalia</taxon>
        <taxon>Eutheria</taxon>
        <taxon>Laurasiatheria</taxon>
        <taxon>Carnivora</taxon>
        <taxon>Caniformia</taxon>
        <taxon>Pinnipedia</taxon>
        <taxon>Odobenidae</taxon>
        <taxon>Odobenus</taxon>
    </lineage>
</organism>
<comment type="function">
    <text evidence="13">Component of the ankyrin-1 complex, a multiprotein complex involved in the stability and shape of the erythrocyte membrane. Attaches integral membrane proteins to cytoskeletal elements; binds to the erythrocyte membrane protein band 4.2, to Na-K ATPase, to the lymphocyte membrane protein GP85, and to the cytoskeletal proteins fodrin, tubulin, vimentin and desmin. Erythrocyte ankyrins also link spectrin (beta chain) to the cytoplasmic domain of the erythrocytes anion exchange protein; they retain most or all of these binding functions.</text>
</comment>
<feature type="region of interest" description="Disordered" evidence="18">
    <location>
        <begin position="1595"/>
        <end position="1621"/>
    </location>
</feature>
<dbReference type="Gene3D" id="2.60.40.2660">
    <property type="match status" value="1"/>
</dbReference>
<dbReference type="RefSeq" id="XP_004394519.1">
    <property type="nucleotide sequence ID" value="XM_004394462.1"/>
</dbReference>
<feature type="compositionally biased region" description="Basic and acidic residues" evidence="18">
    <location>
        <begin position="1595"/>
        <end position="1604"/>
    </location>
</feature>
<feature type="region of interest" description="Disordered" evidence="18">
    <location>
        <begin position="1639"/>
        <end position="1698"/>
    </location>
</feature>
<evidence type="ECO:0000256" key="6">
    <source>
        <dbReference type="ARBA" id="ARBA00022737"/>
    </source>
</evidence>
<comment type="subunit">
    <text evidence="14">Component of the ankyrin-1 complex in the erythrocyte, composed of ANK1, RHCE, RHAG, SLC4A1, EPB42, GYPA, GYPB and AQP1. Interacts with a number of integral membrane proteins and cytoskeletal proteins. Interacts (via N-terminus) with SPTB/spectrin (beta chain). Also interacts with TTN/titin. Isoform Mu17 interacts with OBSCN isoform 3/obscurin. Interacts with HIF1AN. Interacts (via ANK 1-5 repeats) with RHCE; this interaction mediates the primary membrane attachment site for ANK1. Interacts (via ANK 1-2 repeats) with AQP1 (via the N-terminal). Interacts (via ANK 1-13 repeats) with EPB42. Interacts directly with SLC4A1 (via the cytoplasmic domain); this interaction is mediated by the SLC4A1 Band 3-II and Band 3-III dimers.</text>
</comment>
<dbReference type="InterPro" id="IPR051165">
    <property type="entry name" value="Multifunctional_ANK_Repeat"/>
</dbReference>
<feature type="compositionally biased region" description="Basic and acidic residues" evidence="18">
    <location>
        <begin position="1761"/>
        <end position="1774"/>
    </location>
</feature>
<feature type="region of interest" description="Disordered" evidence="18">
    <location>
        <begin position="873"/>
        <end position="904"/>
    </location>
</feature>
<feature type="region of interest" description="Disordered" evidence="18">
    <location>
        <begin position="1487"/>
        <end position="1517"/>
    </location>
</feature>
<evidence type="ECO:0000256" key="8">
    <source>
        <dbReference type="ARBA" id="ARBA00023043"/>
    </source>
</evidence>
<feature type="repeat" description="ANK" evidence="17">
    <location>
        <begin position="437"/>
        <end position="469"/>
    </location>
</feature>
<dbReference type="Pfam" id="PF12796">
    <property type="entry name" value="Ank_2"/>
    <property type="match status" value="6"/>
</dbReference>
<dbReference type="FunFam" id="2.60.220.30:FF:000001">
    <property type="entry name" value="Ankyrin-3 isoform 2"/>
    <property type="match status" value="1"/>
</dbReference>
<proteinExistence type="predicted"/>
<evidence type="ECO:0000256" key="14">
    <source>
        <dbReference type="ARBA" id="ARBA00061944"/>
    </source>
</evidence>
<evidence type="ECO:0000256" key="1">
    <source>
        <dbReference type="ARBA" id="ARBA00004245"/>
    </source>
</evidence>
<evidence type="ECO:0000256" key="9">
    <source>
        <dbReference type="ARBA" id="ARBA00023136"/>
    </source>
</evidence>
<feature type="repeat" description="ANK" evidence="17">
    <location>
        <begin position="338"/>
        <end position="370"/>
    </location>
</feature>
<evidence type="ECO:0000256" key="2">
    <source>
        <dbReference type="ARBA" id="ARBA00004369"/>
    </source>
</evidence>
<dbReference type="SUPFAM" id="SSF48403">
    <property type="entry name" value="Ankyrin repeat"/>
    <property type="match status" value="3"/>
</dbReference>
<feature type="repeat" description="ANK" evidence="17">
    <location>
        <begin position="701"/>
        <end position="733"/>
    </location>
</feature>
<dbReference type="PANTHER" id="PTHR24123:SF71">
    <property type="entry name" value="ANKYRIN 1, ERYTHROCYTIC A ISOFORM X1"/>
    <property type="match status" value="1"/>
</dbReference>
<feature type="domain" description="ZU5" evidence="20">
    <location>
        <begin position="1072"/>
        <end position="1218"/>
    </location>
</feature>
<evidence type="ECO:0000259" key="19">
    <source>
        <dbReference type="PROSITE" id="PS50017"/>
    </source>
</evidence>
<dbReference type="CDD" id="cd08805">
    <property type="entry name" value="Death_ank1"/>
    <property type="match status" value="1"/>
</dbReference>
<feature type="compositionally biased region" description="Polar residues" evidence="18">
    <location>
        <begin position="890"/>
        <end position="904"/>
    </location>
</feature>
<feature type="repeat" description="ANK" evidence="17">
    <location>
        <begin position="371"/>
        <end position="403"/>
    </location>
</feature>
<evidence type="ECO:0000256" key="17">
    <source>
        <dbReference type="PROSITE-ProRule" id="PRU00023"/>
    </source>
</evidence>
<dbReference type="Gene3D" id="1.10.533.10">
    <property type="entry name" value="Death Domain, Fas"/>
    <property type="match status" value="1"/>
</dbReference>
<dbReference type="GO" id="GO:0071944">
    <property type="term" value="C:cell periphery"/>
    <property type="evidence" value="ECO:0007669"/>
    <property type="project" value="UniProtKB-ARBA"/>
</dbReference>
<reference evidence="22" key="1">
    <citation type="submission" date="2025-08" db="UniProtKB">
        <authorList>
            <consortium name="RefSeq"/>
        </authorList>
    </citation>
    <scope>IDENTIFICATION</scope>
</reference>
<dbReference type="InterPro" id="IPR036770">
    <property type="entry name" value="Ankyrin_rpt-contain_sf"/>
</dbReference>
<dbReference type="Pfam" id="PF00023">
    <property type="entry name" value="Ank"/>
    <property type="match status" value="2"/>
</dbReference>
<dbReference type="Gene3D" id="2.60.220.30">
    <property type="match status" value="2"/>
</dbReference>
<feature type="repeat" description="ANK" evidence="17">
    <location>
        <begin position="635"/>
        <end position="667"/>
    </location>
</feature>
<dbReference type="FunFam" id="2.60.40.2660:FF:000002">
    <property type="entry name" value="Ankyrin-1 isoform B"/>
    <property type="match status" value="1"/>
</dbReference>
<dbReference type="Pfam" id="PF17809">
    <property type="entry name" value="UPA_2"/>
    <property type="match status" value="1"/>
</dbReference>
<feature type="region of interest" description="Disordered" evidence="18">
    <location>
        <begin position="1760"/>
        <end position="1784"/>
    </location>
</feature>
<evidence type="ECO:0000256" key="16">
    <source>
        <dbReference type="ARBA" id="ARBA00083208"/>
    </source>
</evidence>
<evidence type="ECO:0000256" key="3">
    <source>
        <dbReference type="ARBA" id="ARBA00004370"/>
    </source>
</evidence>
<dbReference type="Pfam" id="PF00531">
    <property type="entry name" value="Death"/>
    <property type="match status" value="1"/>
</dbReference>
<feature type="repeat" description="ANK" evidence="17">
    <location>
        <begin position="272"/>
        <end position="304"/>
    </location>
</feature>
<feature type="repeat" description="ANK" evidence="17">
    <location>
        <begin position="136"/>
        <end position="160"/>
    </location>
</feature>
<evidence type="ECO:0000256" key="15">
    <source>
        <dbReference type="ARBA" id="ARBA00069479"/>
    </source>
</evidence>
<feature type="repeat" description="ANK" evidence="17">
    <location>
        <begin position="503"/>
        <end position="535"/>
    </location>
</feature>
<dbReference type="SMART" id="SM00218">
    <property type="entry name" value="ZU5"/>
    <property type="match status" value="1"/>
</dbReference>
<dbReference type="SUPFAM" id="SSF47986">
    <property type="entry name" value="DEATH domain"/>
    <property type="match status" value="1"/>
</dbReference>
<dbReference type="GO" id="GO:0016020">
    <property type="term" value="C:membrane"/>
    <property type="evidence" value="ECO:0007669"/>
    <property type="project" value="UniProtKB-SubCell"/>
</dbReference>
<sequence>MLADAATSFLRAARSGNLDKALDHLRNGVDINTCNQNGLNGLHLASKEGHVKMVVELLHKEIILETTTKKGNTALHIAALAGQDEVVRELVNYGANVNAQSQKGFTPLYMAAQENHLEVVKFLLENGANQNVATEDGFTPLAVALQQGHENVVAHLINYGTKGKVRLPALHIAARNDDTRTAAVLLQNDPNPDVLSKLSPSVVPQTGFTPLHIAAHYENLNVAQLLLNRGASVNFTPQNGITPLHIASRRGNVIMVRLLLDRGAQIETRTKDELTPLHCAARNGHVRISEILLDHGAPIQAKTKNGLSPIHMAAQGDHLDCVRLLLQYNAEIDDITLDHLTPLHVAAHCGHHRVAKVLLDKGAKPNSRALNGFTPLHIACKKNHIRVMELLLKTGASIDAVTESGLTPLHVASFMGHLPIVKNLLQRGASPNVSNVKVETPLHMAARAGHTEVAKYLLQNKAKVNAKAKDDQTPLHCAARIGHMNMVKLLLENNASPNLATMAGHTPLHIAAREGHVETALALLEKEASQACMTKKGFTPLHVAAKYGKVRVAELLLERDAHPNAAGKNGLTPLHVAVHHNHLDIVRLLLPRGSSPHSPAWNGYTPLHIAAKQNQMEVARSLLQYGGSANAESVQGVTPLHLAAQEGHAEMVALLLSKQANGNLGNKSGLTPLHLVAQEGHVPVADVLIKHGVTVDATTRMGYTPLHVASHYGNIKVVKFLLQHQADVNAKTKQGYSPLHQAAQQGHTDIVTLLLKNGASPNEVSSNGTTPLAIAKRLGYISVTDVLKVVTDEPSFVLTSDKHRLSFPETVDEILDVSEDEGEELDSKAERQDSRGIDEEKELLDFVPKLDQVVESPAIPRIPCVTPETVVIRSEEPEQASKEYDEDSLIPSSPATETSDNISPVASPVHTGFLVSFMVDARGGSMRGSRHNGLRVVIPPRTCAAPTRITCRLVKPQKLSTPPPLAEEEGLASRIIALGPTGAQFLSPVIVEIPHFASHGRGDRELVVLRSENGSVWKEHRNRHGESYLDLDQILNGMDEELGSLEELEKKRVCRIITTDFPLYFVIMSRLCQDYDTIGPEGGFLKSKLVPLVQATFPENAVTKRVKLALQAQPVPDELVTKLLGNQATFSPIVTVEPRRRKFYRPIGLRIPLPPSWTDNPRDSGEGDTTSLRLLCSVTGGTDQAQWEDITGTTKLVYANECAAFTTNVSARFWLSDCPRTAEAVNFASLLYKELTAVPYMAKFVIFAKMNDPREGRLRCYCMTDDKVDKTLEQHENFIEVARSRDIEVLEGMPLFAELFGNLVPVRKAAQQRSFQFQSFRENRLAIPVKVRDSSREPAGSLSFLRKAMKYEDAQHILCHLNITMPPCTKVSGADERRRTLTPLALRYSILSESSLGSLSGTDRADMKMAIISEHLGLSWAELARELQFSVEDINRIRVENPNSLLEQSVALLNLWVIREGKNANMENLYAALRNIDRGEIMNMLEGSGRQSRNLKPERRHTDRDYSSSPSQMNGYSSLQDELLSPASLHYALPSPLRADQYWNEVAVIDAIPLAATEHDAMLEMSDMQVWSAGLTPSLVTAEDSSLECSKAEDLDTTGHEWKPEGVLSEGPQGPTLGSLDLVEDDTVDSDAINGLIDLLDQEEGQRSEEKLPGHERQEDATGAGQDSEIEVSLVSGQQRAQARTTESPSGSWAVEPRQDRLQDWDEEGSIVSYLQDAAQGSWPEEVTQGPHSFRSTVTTTQELEPSGSQEYEKVLVSATEHVREEPSEAESRERRRQSHQAWVQEARSTISQMAEVRARTEAPAVAHSGAGGA</sequence>
<dbReference type="FunFam" id="1.10.533.10:FF:000010">
    <property type="entry name" value="Ankyrin 1"/>
    <property type="match status" value="1"/>
</dbReference>
<accession>A0A9B0G7U5</accession>
<evidence type="ECO:0000256" key="7">
    <source>
        <dbReference type="ARBA" id="ARBA00022951"/>
    </source>
</evidence>
<dbReference type="Proteomes" id="UP000245340">
    <property type="component" value="Unplaced"/>
</dbReference>
<feature type="compositionally biased region" description="Basic and acidic residues" evidence="18">
    <location>
        <begin position="873"/>
        <end position="883"/>
    </location>
</feature>
<feature type="compositionally biased region" description="Polar residues" evidence="18">
    <location>
        <begin position="1675"/>
        <end position="1691"/>
    </location>
</feature>
<keyword evidence="7" id="KW-0703">Sarcoplasmic reticulum</keyword>
<evidence type="ECO:0000259" key="20">
    <source>
        <dbReference type="PROSITE" id="PS51145"/>
    </source>
</evidence>
<feature type="compositionally biased region" description="Basic and acidic residues" evidence="18">
    <location>
        <begin position="825"/>
        <end position="837"/>
    </location>
</feature>
<evidence type="ECO:0000256" key="5">
    <source>
        <dbReference type="ARBA" id="ARBA00022553"/>
    </source>
</evidence>
<dbReference type="FunFam" id="1.25.40.20:FF:000002">
    <property type="entry name" value="Ankyrin-2 isoform 2"/>
    <property type="match status" value="1"/>
</dbReference>
<dbReference type="InterPro" id="IPR002110">
    <property type="entry name" value="Ankyrin_rpt"/>
</dbReference>
<dbReference type="GO" id="GO:0014731">
    <property type="term" value="C:spectrin-associated cytoskeleton"/>
    <property type="evidence" value="ECO:0007669"/>
    <property type="project" value="UniProtKB-ARBA"/>
</dbReference>
<dbReference type="FunFam" id="1.25.40.20:FF:000003">
    <property type="entry name" value="Ankyrin, isoform B"/>
    <property type="match status" value="1"/>
</dbReference>
<dbReference type="Gene3D" id="1.25.40.20">
    <property type="entry name" value="Ankyrin repeat-containing domain"/>
    <property type="match status" value="3"/>
</dbReference>
<feature type="repeat" description="ANK" evidence="17">
    <location>
        <begin position="734"/>
        <end position="766"/>
    </location>
</feature>
<keyword evidence="21" id="KW-1185">Reference proteome</keyword>
<feature type="repeat" description="ANK" evidence="17">
    <location>
        <begin position="70"/>
        <end position="102"/>
    </location>
</feature>
<feature type="region of interest" description="Disordered" evidence="18">
    <location>
        <begin position="818"/>
        <end position="837"/>
    </location>
</feature>
<keyword evidence="12" id="KW-0449">Lipoprotein</keyword>
<feature type="repeat" description="ANK" evidence="17">
    <location>
        <begin position="668"/>
        <end position="700"/>
    </location>
</feature>
<dbReference type="InterPro" id="IPR000906">
    <property type="entry name" value="ZU5_dom"/>
</dbReference>
<dbReference type="PROSITE" id="PS51145">
    <property type="entry name" value="ZU5"/>
    <property type="match status" value="2"/>
</dbReference>
<dbReference type="Pfam" id="PF00791">
    <property type="entry name" value="ZU5"/>
    <property type="match status" value="1"/>
</dbReference>
<dbReference type="FunFam" id="2.60.220.30:FF:000002">
    <property type="entry name" value="Ankyrin-3 isoform 2"/>
    <property type="match status" value="1"/>
</dbReference>
<keyword evidence="8 17" id="KW-0040">ANK repeat</keyword>
<dbReference type="SMART" id="SM00005">
    <property type="entry name" value="DEATH"/>
    <property type="match status" value="1"/>
</dbReference>
<feature type="repeat" description="ANK" evidence="17">
    <location>
        <begin position="305"/>
        <end position="337"/>
    </location>
</feature>
<keyword evidence="10" id="KW-0206">Cytoskeleton</keyword>
<dbReference type="FunFam" id="1.25.40.20:FF:000001">
    <property type="entry name" value="Ankyrin-2 isoform 2"/>
    <property type="match status" value="1"/>
</dbReference>
<keyword evidence="9" id="KW-0472">Membrane</keyword>
<dbReference type="PROSITE" id="PS50297">
    <property type="entry name" value="ANK_REP_REGION"/>
    <property type="match status" value="20"/>
</dbReference>
<evidence type="ECO:0000256" key="12">
    <source>
        <dbReference type="ARBA" id="ARBA00023288"/>
    </source>
</evidence>
<feature type="repeat" description="ANK" evidence="17">
    <location>
        <begin position="239"/>
        <end position="271"/>
    </location>
</feature>
<feature type="domain" description="ZU5" evidence="20">
    <location>
        <begin position="913"/>
        <end position="1070"/>
    </location>
</feature>
<keyword evidence="4" id="KW-0963">Cytoplasm</keyword>
<evidence type="ECO:0000313" key="21">
    <source>
        <dbReference type="Proteomes" id="UP000245340"/>
    </source>
</evidence>
<keyword evidence="11" id="KW-0379">Hydroxylation</keyword>
<feature type="repeat" description="ANK" evidence="17">
    <location>
        <begin position="569"/>
        <end position="595"/>
    </location>
</feature>
<evidence type="ECO:0000256" key="10">
    <source>
        <dbReference type="ARBA" id="ARBA00023212"/>
    </source>
</evidence>